<gene>
    <name evidence="13" type="ORF">K4A83_16625</name>
</gene>
<dbReference type="Gene3D" id="1.20.1560.10">
    <property type="entry name" value="ABC transporter type 1, transmembrane domain"/>
    <property type="match status" value="1"/>
</dbReference>
<proteinExistence type="predicted"/>
<dbReference type="EMBL" id="JAIHOM010000095">
    <property type="protein sequence ID" value="MCW6037885.1"/>
    <property type="molecule type" value="Genomic_DNA"/>
</dbReference>
<comment type="subcellular location">
    <subcellularLocation>
        <location evidence="1">Cell membrane</location>
        <topology evidence="1">Multi-pass membrane protein</topology>
    </subcellularLocation>
</comment>
<keyword evidence="4" id="KW-0378">Hydrolase</keyword>
<keyword evidence="8 9" id="KW-0472">Membrane</keyword>
<dbReference type="Pfam" id="PF00664">
    <property type="entry name" value="ABC_membrane"/>
    <property type="match status" value="1"/>
</dbReference>
<dbReference type="SUPFAM" id="SSF90123">
    <property type="entry name" value="ABC transporter transmembrane region"/>
    <property type="match status" value="1"/>
</dbReference>
<dbReference type="InterPro" id="IPR003439">
    <property type="entry name" value="ABC_transporter-like_ATP-bd"/>
</dbReference>
<dbReference type="PROSITE" id="PS50893">
    <property type="entry name" value="ABC_TRANSPORTER_2"/>
    <property type="match status" value="1"/>
</dbReference>
<evidence type="ECO:0000259" key="12">
    <source>
        <dbReference type="PROSITE" id="PS50990"/>
    </source>
</evidence>
<dbReference type="CDD" id="cd02418">
    <property type="entry name" value="Peptidase_C39B"/>
    <property type="match status" value="1"/>
</dbReference>
<evidence type="ECO:0000256" key="4">
    <source>
        <dbReference type="ARBA" id="ARBA00022801"/>
    </source>
</evidence>
<evidence type="ECO:0000256" key="1">
    <source>
        <dbReference type="ARBA" id="ARBA00004651"/>
    </source>
</evidence>
<evidence type="ECO:0000256" key="8">
    <source>
        <dbReference type="ARBA" id="ARBA00023136"/>
    </source>
</evidence>
<evidence type="ECO:0000259" key="10">
    <source>
        <dbReference type="PROSITE" id="PS50893"/>
    </source>
</evidence>
<organism evidence="13 14">
    <name type="scientific">Spirulina subsalsa FACHB-351</name>
    <dbReference type="NCBI Taxonomy" id="234711"/>
    <lineage>
        <taxon>Bacteria</taxon>
        <taxon>Bacillati</taxon>
        <taxon>Cyanobacteriota</taxon>
        <taxon>Cyanophyceae</taxon>
        <taxon>Spirulinales</taxon>
        <taxon>Spirulinaceae</taxon>
        <taxon>Spirulina</taxon>
    </lineage>
</organism>
<keyword evidence="5" id="KW-0788">Thiol protease</keyword>
<dbReference type="InterPro" id="IPR017871">
    <property type="entry name" value="ABC_transporter-like_CS"/>
</dbReference>
<evidence type="ECO:0000256" key="3">
    <source>
        <dbReference type="ARBA" id="ARBA00022741"/>
    </source>
</evidence>
<feature type="domain" description="Peptidase C39" evidence="12">
    <location>
        <begin position="8"/>
        <end position="129"/>
    </location>
</feature>
<sequence>MLYKVVLQHNEEDCGAACLATIAQYYGQIFALSRVRQVAGTGVLGTNLLNLKQGAKALGFEARGVKVNLDLIQQDIVPLPGIIHWQGNHWVVLYGTKKQQYIIGDPAVGLRYLCQAELLAGWDNGVMLLLQPRPDFNLQPDDRHLSTGFQRLKQRFWQQRHLLSQVLGINLVFGLLSLTSPFFLQLLTDEVLVRQDVSFLNSLMIVVFVSNLFRSGLRFIQSYIITYFAQGLELDLVLEFCAALLKLPLTYYESHRSGEVASRLRDIQAVNQFISQVIILLPSQFLIAAVSLGLILVYDSRLVLATLSLATIMTLSTVVFLKPIQQKTQGLLALTAENQGVLIETFKSAILLKTKSASGEFLEEFQSRFGRQAHFNFQRLKLALGNTAFSNLVFLLGETIFLWVGSQLVFAENLTIGQLVACNIMNRNCLALVVSLIEWVNQFIFVKIALQRLNDVTSSQLEVQELERKPWVSLAANDEIIFEDLTFYHPGRLELLKNFSLRLPGGQAIALVGSSGCGKSTLVKLLAGLYFPQGGLIRIGPYNLPDLALDCVRQQVVLIPQEVHFWSRSIIDNLSLGQRGLSFAKIVEACRIAQADEFIGQLPNQYQTVLGEFGANLSGGQRQRLAIALGIVTDPPILILDESTGSLDPVTEAAVLEQLLAHRQGKTTILISHRPPVIRRADWVVMLENGKVQQQGRPEVLLTQLGKHLSFLEG</sequence>
<dbReference type="InterPro" id="IPR005074">
    <property type="entry name" value="Peptidase_C39"/>
</dbReference>
<dbReference type="InterPro" id="IPR027417">
    <property type="entry name" value="P-loop_NTPase"/>
</dbReference>
<dbReference type="Gene3D" id="3.40.50.300">
    <property type="entry name" value="P-loop containing nucleotide triphosphate hydrolases"/>
    <property type="match status" value="1"/>
</dbReference>
<dbReference type="PROSITE" id="PS00211">
    <property type="entry name" value="ABC_TRANSPORTER_1"/>
    <property type="match status" value="1"/>
</dbReference>
<keyword evidence="6" id="KW-0067">ATP-binding</keyword>
<dbReference type="PANTHER" id="PTHR43394">
    <property type="entry name" value="ATP-DEPENDENT PERMEASE MDL1, MITOCHONDRIAL"/>
    <property type="match status" value="1"/>
</dbReference>
<evidence type="ECO:0000313" key="13">
    <source>
        <dbReference type="EMBL" id="MCW6037885.1"/>
    </source>
</evidence>
<feature type="domain" description="ABC transporter" evidence="10">
    <location>
        <begin position="480"/>
        <end position="714"/>
    </location>
</feature>
<dbReference type="PROSITE" id="PS50990">
    <property type="entry name" value="PEPTIDASE_C39"/>
    <property type="match status" value="1"/>
</dbReference>
<dbReference type="RefSeq" id="WP_265265763.1">
    <property type="nucleotide sequence ID" value="NZ_JAIHOM010000095.1"/>
</dbReference>
<dbReference type="SMART" id="SM00382">
    <property type="entry name" value="AAA"/>
    <property type="match status" value="1"/>
</dbReference>
<feature type="transmembrane region" description="Helical" evidence="9">
    <location>
        <begin position="162"/>
        <end position="184"/>
    </location>
</feature>
<keyword evidence="14" id="KW-1185">Reference proteome</keyword>
<keyword evidence="3" id="KW-0547">Nucleotide-binding</keyword>
<dbReference type="Pfam" id="PF03412">
    <property type="entry name" value="Peptidase_C39"/>
    <property type="match status" value="1"/>
</dbReference>
<evidence type="ECO:0000256" key="9">
    <source>
        <dbReference type="SAM" id="Phobius"/>
    </source>
</evidence>
<feature type="transmembrane region" description="Helical" evidence="9">
    <location>
        <begin position="302"/>
        <end position="321"/>
    </location>
</feature>
<evidence type="ECO:0000256" key="7">
    <source>
        <dbReference type="ARBA" id="ARBA00022989"/>
    </source>
</evidence>
<evidence type="ECO:0000256" key="2">
    <source>
        <dbReference type="ARBA" id="ARBA00022692"/>
    </source>
</evidence>
<dbReference type="InterPro" id="IPR011527">
    <property type="entry name" value="ABC1_TM_dom"/>
</dbReference>
<dbReference type="SUPFAM" id="SSF52540">
    <property type="entry name" value="P-loop containing nucleoside triphosphate hydrolases"/>
    <property type="match status" value="1"/>
</dbReference>
<evidence type="ECO:0000256" key="6">
    <source>
        <dbReference type="ARBA" id="ARBA00022840"/>
    </source>
</evidence>
<comment type="caution">
    <text evidence="13">The sequence shown here is derived from an EMBL/GenBank/DDBJ whole genome shotgun (WGS) entry which is preliminary data.</text>
</comment>
<dbReference type="Pfam" id="PF00005">
    <property type="entry name" value="ABC_tran"/>
    <property type="match status" value="1"/>
</dbReference>
<feature type="transmembrane region" description="Helical" evidence="9">
    <location>
        <begin position="196"/>
        <end position="213"/>
    </location>
</feature>
<dbReference type="InterPro" id="IPR036640">
    <property type="entry name" value="ABC1_TM_sf"/>
</dbReference>
<dbReference type="PROSITE" id="PS50929">
    <property type="entry name" value="ABC_TM1F"/>
    <property type="match status" value="1"/>
</dbReference>
<dbReference type="Proteomes" id="UP001526426">
    <property type="component" value="Unassembled WGS sequence"/>
</dbReference>
<dbReference type="InterPro" id="IPR003593">
    <property type="entry name" value="AAA+_ATPase"/>
</dbReference>
<accession>A0ABT3LA82</accession>
<dbReference type="Gene3D" id="3.90.70.10">
    <property type="entry name" value="Cysteine proteinases"/>
    <property type="match status" value="1"/>
</dbReference>
<keyword evidence="5" id="KW-0645">Protease</keyword>
<dbReference type="PANTHER" id="PTHR43394:SF1">
    <property type="entry name" value="ATP-BINDING CASSETTE SUB-FAMILY B MEMBER 10, MITOCHONDRIAL"/>
    <property type="match status" value="1"/>
</dbReference>
<evidence type="ECO:0000313" key="14">
    <source>
        <dbReference type="Proteomes" id="UP001526426"/>
    </source>
</evidence>
<protein>
    <submittedName>
        <fullName evidence="13">Peptidase domain-containing ABC transporter</fullName>
    </submittedName>
</protein>
<keyword evidence="7 9" id="KW-1133">Transmembrane helix</keyword>
<feature type="transmembrane region" description="Helical" evidence="9">
    <location>
        <begin position="388"/>
        <end position="410"/>
    </location>
</feature>
<dbReference type="InterPro" id="IPR039421">
    <property type="entry name" value="Type_1_exporter"/>
</dbReference>
<feature type="domain" description="ABC transmembrane type-1" evidence="11">
    <location>
        <begin position="171"/>
        <end position="443"/>
    </location>
</feature>
<evidence type="ECO:0000259" key="11">
    <source>
        <dbReference type="PROSITE" id="PS50929"/>
    </source>
</evidence>
<evidence type="ECO:0000256" key="5">
    <source>
        <dbReference type="ARBA" id="ARBA00022807"/>
    </source>
</evidence>
<keyword evidence="2 9" id="KW-0812">Transmembrane</keyword>
<name>A0ABT3LA82_9CYAN</name>
<dbReference type="CDD" id="cd18570">
    <property type="entry name" value="ABC_6TM_PCAT1_LagD_like"/>
    <property type="match status" value="1"/>
</dbReference>
<feature type="transmembrane region" description="Helical" evidence="9">
    <location>
        <begin position="273"/>
        <end position="296"/>
    </location>
</feature>
<reference evidence="13 14" key="1">
    <citation type="submission" date="2021-08" db="EMBL/GenBank/DDBJ databases">
        <title>Draft genome sequence of Spirulina subsalsa with high tolerance to salinity and hype-accumulation of phycocyanin.</title>
        <authorList>
            <person name="Pei H."/>
            <person name="Jiang L."/>
        </authorList>
    </citation>
    <scope>NUCLEOTIDE SEQUENCE [LARGE SCALE GENOMIC DNA]</scope>
    <source>
        <strain evidence="13 14">FACHB-351</strain>
    </source>
</reference>